<name>A0ACC1PB04_9PEZI</name>
<comment type="caution">
    <text evidence="1">The sequence shown here is derived from an EMBL/GenBank/DDBJ whole genome shotgun (WGS) entry which is preliminary data.</text>
</comment>
<reference evidence="1" key="1">
    <citation type="submission" date="2022-10" db="EMBL/GenBank/DDBJ databases">
        <title>Genome Sequence of Xylaria curta.</title>
        <authorList>
            <person name="Buettner E."/>
        </authorList>
    </citation>
    <scope>NUCLEOTIDE SEQUENCE</scope>
    <source>
        <strain evidence="1">Babe10</strain>
    </source>
</reference>
<keyword evidence="2" id="KW-1185">Reference proteome</keyword>
<evidence type="ECO:0000313" key="2">
    <source>
        <dbReference type="Proteomes" id="UP001143856"/>
    </source>
</evidence>
<dbReference type="Proteomes" id="UP001143856">
    <property type="component" value="Unassembled WGS sequence"/>
</dbReference>
<proteinExistence type="predicted"/>
<accession>A0ACC1PB04</accession>
<protein>
    <submittedName>
        <fullName evidence="1">Uncharacterized protein</fullName>
    </submittedName>
</protein>
<gene>
    <name evidence="1" type="ORF">NUW58_g3754</name>
</gene>
<evidence type="ECO:0000313" key="1">
    <source>
        <dbReference type="EMBL" id="KAJ2988871.1"/>
    </source>
</evidence>
<organism evidence="1 2">
    <name type="scientific">Xylaria curta</name>
    <dbReference type="NCBI Taxonomy" id="42375"/>
    <lineage>
        <taxon>Eukaryota</taxon>
        <taxon>Fungi</taxon>
        <taxon>Dikarya</taxon>
        <taxon>Ascomycota</taxon>
        <taxon>Pezizomycotina</taxon>
        <taxon>Sordariomycetes</taxon>
        <taxon>Xylariomycetidae</taxon>
        <taxon>Xylariales</taxon>
        <taxon>Xylariaceae</taxon>
        <taxon>Xylaria</taxon>
    </lineage>
</organism>
<sequence length="874" mass="97992">MTTGNPSPRRPRWSVEKDIDVGQDATTAGSFNRAQRGPTVGISKDNIFKIACSYEGYSNASDPKLKVGAKVANSLDVTAYEISPETQKGFYREEIDRLLSAVTEESSRRTFTGTRRLAYDTQEAYETMASLCSQMWTALDIITYDAELLLRSHCPDLHQEDRMLQSRQSLKYLTKNNDDNDDEGDENEKRETAFPSLDYEGSREDFLELVNYITEILCRVFLKAAYGKLWHENILACIAKISTKMKVLSAKLEDFASMSLSQTPTRPKRSTAGVARTRGTGNLLIRRDEPSGKPDTMFQYLGALEPQDIAGENRGSRRHELARLYWTETMKFQGPIQMILGRLLLSLRGVKRHKAASTTSYELCARLYQTGFHNFRGLVFQDLNGEYFGSSKEENITIAQSVFEVLNSAVNGIVKPKSGYQGRPDHRQSLGPSPDGLPQRVLADRSKISHRRGQFTTVGTFISWSYTSDVLSDEPQSKESKPSVIPITNDRPKSHDIRSLNETITVMVPLVMSNPIVIGMITEFVGLIVQTSQAISDNTQDQVEVAQGTKFTASFSLTTQGYVESWKKSRHSASSQLSKAPMGRDKLFSGNTSEDILKGPLALDLPTAIGHSERGRQTKDEQERYMKWERGIGDVKRRMNEWVFEETGVRVSCGLYVWSVLTIATTLVAGGIASGLTIQERMPGVDPFNIATFSWVVAGFIILIAKSARVGDWSWRDFLQRQVLCRSVSELHHVTGIDSQLIIAKLIHDESSNRLRTRGPYNCVFTRRTEILEGFSIDRPVSVDTMLLSGLIMVQVQAPYYGEFLVCLDVRKGTAVHSIKRNSDPTEEKSYIASNTVPNFSLSQSESPRVSLCRGKPHWRQVIGIYGRRDCLSI</sequence>
<dbReference type="EMBL" id="JAPDGR010000596">
    <property type="protein sequence ID" value="KAJ2988871.1"/>
    <property type="molecule type" value="Genomic_DNA"/>
</dbReference>